<accession>A0A0G4J7L7</accession>
<organism evidence="1 2">
    <name type="scientific">Plasmodiophora brassicae</name>
    <name type="common">Clubroot disease agent</name>
    <dbReference type="NCBI Taxonomy" id="37360"/>
    <lineage>
        <taxon>Eukaryota</taxon>
        <taxon>Sar</taxon>
        <taxon>Rhizaria</taxon>
        <taxon>Endomyxa</taxon>
        <taxon>Phytomyxea</taxon>
        <taxon>Plasmodiophorida</taxon>
        <taxon>Plasmodiophoridae</taxon>
        <taxon>Plasmodiophora</taxon>
    </lineage>
</organism>
<sequence length="116" mass="12673">MDEGRVSRGKALRVPGQLHLAVDPVKGARLALDVDAGERGTASPDSIDPQTMDMIRKIANCTAKAGQYQAALADLSSPAADVGEIEKELQEMDQVFQWATWLKESVYLVKWFARGD</sequence>
<dbReference type="EMBL" id="CDSF01000150">
    <property type="protein sequence ID" value="CEP03580.1"/>
    <property type="molecule type" value="Genomic_DNA"/>
</dbReference>
<evidence type="ECO:0000313" key="1">
    <source>
        <dbReference type="EMBL" id="CEP03580.1"/>
    </source>
</evidence>
<dbReference type="Proteomes" id="UP000039324">
    <property type="component" value="Unassembled WGS sequence"/>
</dbReference>
<name>A0A0G4J7L7_PLABS</name>
<protein>
    <submittedName>
        <fullName evidence="1">Uncharacterized protein</fullName>
    </submittedName>
</protein>
<reference evidence="1 2" key="1">
    <citation type="submission" date="2015-02" db="EMBL/GenBank/DDBJ databases">
        <authorList>
            <person name="Chooi Y.-H."/>
        </authorList>
    </citation>
    <scope>NUCLEOTIDE SEQUENCE [LARGE SCALE GENOMIC DNA]</scope>
    <source>
        <strain evidence="1">E3</strain>
    </source>
</reference>
<dbReference type="AlphaFoldDB" id="A0A0G4J7L7"/>
<gene>
    <name evidence="1" type="ORF">PBRA_009465</name>
</gene>
<proteinExistence type="predicted"/>
<evidence type="ECO:0000313" key="2">
    <source>
        <dbReference type="Proteomes" id="UP000039324"/>
    </source>
</evidence>
<keyword evidence="2" id="KW-1185">Reference proteome</keyword>